<gene>
    <name evidence="1" type="ORF">SS50377_18510</name>
    <name evidence="2" type="ORF">SS50377_22297</name>
</gene>
<sequence>MKNIWLSLISQTKQSYQPDQDQLPQLYEELQFITKQLQLAQDHVTNFPETAQNSKRSVLLLKNQIQKQLRYTIVSFNYKTFKEEKSDYNTQVNDYKRQYLAKFNCSLSMKVGFGLFLVLEDLGEILLSGSIVKLIKDMMFMGQWSDIFQYYQNKQIQVVVDYGY</sequence>
<evidence type="ECO:0000313" key="3">
    <source>
        <dbReference type="Proteomes" id="UP000018208"/>
    </source>
</evidence>
<organism evidence="1">
    <name type="scientific">Spironucleus salmonicida</name>
    <dbReference type="NCBI Taxonomy" id="348837"/>
    <lineage>
        <taxon>Eukaryota</taxon>
        <taxon>Metamonada</taxon>
        <taxon>Diplomonadida</taxon>
        <taxon>Hexamitidae</taxon>
        <taxon>Hexamitinae</taxon>
        <taxon>Spironucleus</taxon>
    </lineage>
</organism>
<proteinExistence type="predicted"/>
<evidence type="ECO:0000313" key="2">
    <source>
        <dbReference type="EMBL" id="KAH0574682.1"/>
    </source>
</evidence>
<name>V6LDA0_9EUKA</name>
<dbReference type="EMBL" id="KI546166">
    <property type="protein sequence ID" value="EST42208.1"/>
    <property type="molecule type" value="Genomic_DNA"/>
</dbReference>
<reference evidence="1 2" key="1">
    <citation type="journal article" date="2014" name="PLoS Genet.">
        <title>The Genome of Spironucleus salmonicida Highlights a Fish Pathogen Adapted to Fluctuating Environments.</title>
        <authorList>
            <person name="Xu F."/>
            <person name="Jerlstrom-Hultqvist J."/>
            <person name="Einarsson E."/>
            <person name="Astvaldsson A."/>
            <person name="Svard S.G."/>
            <person name="Andersson J.O."/>
        </authorList>
    </citation>
    <scope>NUCLEOTIDE SEQUENCE</scope>
    <source>
        <strain evidence="2">ATCC 50377</strain>
    </source>
</reference>
<dbReference type="VEuPathDB" id="GiardiaDB:SS50377_22297"/>
<accession>V6LDA0</accession>
<protein>
    <submittedName>
        <fullName evidence="1">Uncharacterized protein</fullName>
    </submittedName>
</protein>
<dbReference type="Proteomes" id="UP000018208">
    <property type="component" value="Unassembled WGS sequence"/>
</dbReference>
<evidence type="ECO:0000313" key="1">
    <source>
        <dbReference type="EMBL" id="EST42208.1"/>
    </source>
</evidence>
<dbReference type="AlphaFoldDB" id="V6LDA0"/>
<keyword evidence="3" id="KW-1185">Reference proteome</keyword>
<dbReference type="EMBL" id="AUWU02000003">
    <property type="protein sequence ID" value="KAH0574682.1"/>
    <property type="molecule type" value="Genomic_DNA"/>
</dbReference>
<reference evidence="2" key="2">
    <citation type="submission" date="2020-12" db="EMBL/GenBank/DDBJ databases">
        <title>New Spironucleus salmonicida genome in near-complete chromosomes.</title>
        <authorList>
            <person name="Xu F."/>
            <person name="Kurt Z."/>
            <person name="Jimenez-Gonzalez A."/>
            <person name="Astvaldsson A."/>
            <person name="Andersson J.O."/>
            <person name="Svard S.G."/>
        </authorList>
    </citation>
    <scope>NUCLEOTIDE SEQUENCE</scope>
    <source>
        <strain evidence="2">ATCC 50377</strain>
    </source>
</reference>